<keyword evidence="6" id="KW-1185">Reference proteome</keyword>
<accession>A0A2J6RNE1</accession>
<evidence type="ECO:0000313" key="5">
    <source>
        <dbReference type="EMBL" id="PMD40036.1"/>
    </source>
</evidence>
<evidence type="ECO:0000313" key="6">
    <source>
        <dbReference type="Proteomes" id="UP000235786"/>
    </source>
</evidence>
<dbReference type="PANTHER" id="PTHR44942:SF4">
    <property type="entry name" value="METHYLTRANSFERASE TYPE 11 DOMAIN-CONTAINING PROTEIN"/>
    <property type="match status" value="1"/>
</dbReference>
<comment type="similarity">
    <text evidence="1">Belongs to the methyltransferase superfamily.</text>
</comment>
<protein>
    <submittedName>
        <fullName evidence="5">Methyltransferase domain-containing protein</fullName>
    </submittedName>
</protein>
<evidence type="ECO:0000256" key="1">
    <source>
        <dbReference type="ARBA" id="ARBA00008361"/>
    </source>
</evidence>
<evidence type="ECO:0000256" key="2">
    <source>
        <dbReference type="ARBA" id="ARBA00022603"/>
    </source>
</evidence>
<dbReference type="Proteomes" id="UP000235786">
    <property type="component" value="Unassembled WGS sequence"/>
</dbReference>
<sequence length="289" mass="32789">MAAPFTLNPRAASGFQNAASYDAHRPTFPKEAVDKLLTHLGVDNVKNARLIDLGCGTGKFTEALADREEEFEVVGIEPHEGMREELVKKKLSRVKVQEGDAAHMPIEDGWGDALIAAQAFHWFATEESLKEIHRVLRPGAAFGVIWNIEDYNAPQEYSAATKWEQKLKNIIASLDDGHPRFRHMTWKQVFEKQQDTTPLQTLIDTFSHHMPTFSLPLGEEDVKWTVWLDDDAVWSRYATLSMIANLDESRKEEVRKEVLDALKEDGVERNARGEVAVHGMTYFAWTSRV</sequence>
<organism evidence="5 6">
    <name type="scientific">Hyaloscypha variabilis (strain UAMH 11265 / GT02V1 / F)</name>
    <name type="common">Meliniomyces variabilis</name>
    <dbReference type="NCBI Taxonomy" id="1149755"/>
    <lineage>
        <taxon>Eukaryota</taxon>
        <taxon>Fungi</taxon>
        <taxon>Dikarya</taxon>
        <taxon>Ascomycota</taxon>
        <taxon>Pezizomycotina</taxon>
        <taxon>Leotiomycetes</taxon>
        <taxon>Helotiales</taxon>
        <taxon>Hyaloscyphaceae</taxon>
        <taxon>Hyaloscypha</taxon>
        <taxon>Hyaloscypha variabilis</taxon>
    </lineage>
</organism>
<keyword evidence="2 5" id="KW-0489">Methyltransferase</keyword>
<dbReference type="InterPro" id="IPR013216">
    <property type="entry name" value="Methyltransf_11"/>
</dbReference>
<dbReference type="SUPFAM" id="SSF53335">
    <property type="entry name" value="S-adenosyl-L-methionine-dependent methyltransferases"/>
    <property type="match status" value="1"/>
</dbReference>
<dbReference type="AlphaFoldDB" id="A0A2J6RNE1"/>
<dbReference type="Pfam" id="PF08241">
    <property type="entry name" value="Methyltransf_11"/>
    <property type="match status" value="1"/>
</dbReference>
<dbReference type="InterPro" id="IPR051052">
    <property type="entry name" value="Diverse_substrate_MTase"/>
</dbReference>
<reference evidence="5 6" key="1">
    <citation type="submission" date="2016-04" db="EMBL/GenBank/DDBJ databases">
        <title>A degradative enzymes factory behind the ericoid mycorrhizal symbiosis.</title>
        <authorList>
            <consortium name="DOE Joint Genome Institute"/>
            <person name="Martino E."/>
            <person name="Morin E."/>
            <person name="Grelet G."/>
            <person name="Kuo A."/>
            <person name="Kohler A."/>
            <person name="Daghino S."/>
            <person name="Barry K."/>
            <person name="Choi C."/>
            <person name="Cichocki N."/>
            <person name="Clum A."/>
            <person name="Copeland A."/>
            <person name="Hainaut M."/>
            <person name="Haridas S."/>
            <person name="Labutti K."/>
            <person name="Lindquist E."/>
            <person name="Lipzen A."/>
            <person name="Khouja H.-R."/>
            <person name="Murat C."/>
            <person name="Ohm R."/>
            <person name="Olson A."/>
            <person name="Spatafora J."/>
            <person name="Veneault-Fourrey C."/>
            <person name="Henrissat B."/>
            <person name="Grigoriev I."/>
            <person name="Martin F."/>
            <person name="Perotto S."/>
        </authorList>
    </citation>
    <scope>NUCLEOTIDE SEQUENCE [LARGE SCALE GENOMIC DNA]</scope>
    <source>
        <strain evidence="5 6">F</strain>
    </source>
</reference>
<dbReference type="Gene3D" id="3.40.50.150">
    <property type="entry name" value="Vaccinia Virus protein VP39"/>
    <property type="match status" value="1"/>
</dbReference>
<name>A0A2J6RNE1_HYAVF</name>
<gene>
    <name evidence="5" type="ORF">L207DRAFT_36843</name>
</gene>
<evidence type="ECO:0000256" key="3">
    <source>
        <dbReference type="ARBA" id="ARBA00022679"/>
    </source>
</evidence>
<keyword evidence="3 5" id="KW-0808">Transferase</keyword>
<dbReference type="PANTHER" id="PTHR44942">
    <property type="entry name" value="METHYLTRANSF_11 DOMAIN-CONTAINING PROTEIN"/>
    <property type="match status" value="1"/>
</dbReference>
<dbReference type="GO" id="GO:0008757">
    <property type="term" value="F:S-adenosylmethionine-dependent methyltransferase activity"/>
    <property type="evidence" value="ECO:0007669"/>
    <property type="project" value="InterPro"/>
</dbReference>
<dbReference type="InterPro" id="IPR029063">
    <property type="entry name" value="SAM-dependent_MTases_sf"/>
</dbReference>
<dbReference type="OrthoDB" id="10027013at2759"/>
<dbReference type="EMBL" id="KZ613946">
    <property type="protein sequence ID" value="PMD40036.1"/>
    <property type="molecule type" value="Genomic_DNA"/>
</dbReference>
<proteinExistence type="inferred from homology"/>
<dbReference type="CDD" id="cd02440">
    <property type="entry name" value="AdoMet_MTases"/>
    <property type="match status" value="1"/>
</dbReference>
<dbReference type="GO" id="GO:0032259">
    <property type="term" value="P:methylation"/>
    <property type="evidence" value="ECO:0007669"/>
    <property type="project" value="UniProtKB-KW"/>
</dbReference>
<feature type="domain" description="Methyltransferase type 11" evidence="4">
    <location>
        <begin position="52"/>
        <end position="142"/>
    </location>
</feature>
<evidence type="ECO:0000259" key="4">
    <source>
        <dbReference type="Pfam" id="PF08241"/>
    </source>
</evidence>
<dbReference type="STRING" id="1149755.A0A2J6RNE1"/>